<dbReference type="Pfam" id="PF02463">
    <property type="entry name" value="SMC_N"/>
    <property type="match status" value="1"/>
</dbReference>
<evidence type="ECO:0000313" key="17">
    <source>
        <dbReference type="Proteomes" id="UP001107558"/>
    </source>
</evidence>
<evidence type="ECO:0000256" key="9">
    <source>
        <dbReference type="ARBA" id="ARBA00023172"/>
    </source>
</evidence>
<dbReference type="GO" id="GO:0000724">
    <property type="term" value="P:double-strand break repair via homologous recombination"/>
    <property type="evidence" value="ECO:0007669"/>
    <property type="project" value="TreeGrafter"/>
</dbReference>
<evidence type="ECO:0000313" key="16">
    <source>
        <dbReference type="EMBL" id="KAG5673062.1"/>
    </source>
</evidence>
<feature type="domain" description="SMC hinge" evidence="15">
    <location>
        <begin position="549"/>
        <end position="667"/>
    </location>
</feature>
<dbReference type="GO" id="GO:0035861">
    <property type="term" value="C:site of double-strand break"/>
    <property type="evidence" value="ECO:0007669"/>
    <property type="project" value="TreeGrafter"/>
</dbReference>
<comment type="caution">
    <text evidence="16">The sequence shown here is derived from an EMBL/GenBank/DDBJ whole genome shotgun (WGS) entry which is preliminary data.</text>
</comment>
<dbReference type="GO" id="GO:0005524">
    <property type="term" value="F:ATP binding"/>
    <property type="evidence" value="ECO:0007669"/>
    <property type="project" value="UniProtKB-KW"/>
</dbReference>
<feature type="coiled-coil region" evidence="12">
    <location>
        <begin position="918"/>
        <end position="955"/>
    </location>
</feature>
<organism evidence="16 17">
    <name type="scientific">Polypedilum vanderplanki</name>
    <name type="common">Sleeping chironomid midge</name>
    <dbReference type="NCBI Taxonomy" id="319348"/>
    <lineage>
        <taxon>Eukaryota</taxon>
        <taxon>Metazoa</taxon>
        <taxon>Ecdysozoa</taxon>
        <taxon>Arthropoda</taxon>
        <taxon>Hexapoda</taxon>
        <taxon>Insecta</taxon>
        <taxon>Pterygota</taxon>
        <taxon>Neoptera</taxon>
        <taxon>Endopterygota</taxon>
        <taxon>Diptera</taxon>
        <taxon>Nematocera</taxon>
        <taxon>Chironomoidea</taxon>
        <taxon>Chironomidae</taxon>
        <taxon>Chironominae</taxon>
        <taxon>Polypedilum</taxon>
        <taxon>Polypedilum</taxon>
    </lineage>
</organism>
<evidence type="ECO:0000259" key="14">
    <source>
        <dbReference type="Pfam" id="PF02463"/>
    </source>
</evidence>
<evidence type="ECO:0000256" key="7">
    <source>
        <dbReference type="ARBA" id="ARBA00022840"/>
    </source>
</evidence>
<dbReference type="PANTHER" id="PTHR19306:SF6">
    <property type="entry name" value="STRUCTURAL MAINTENANCE OF CHROMOSOMES PROTEIN 6"/>
    <property type="match status" value="1"/>
</dbReference>
<dbReference type="EMBL" id="JADBJN010000003">
    <property type="protein sequence ID" value="KAG5673062.1"/>
    <property type="molecule type" value="Genomic_DNA"/>
</dbReference>
<feature type="compositionally biased region" description="Polar residues" evidence="13">
    <location>
        <begin position="32"/>
        <end position="48"/>
    </location>
</feature>
<dbReference type="GO" id="GO:0003697">
    <property type="term" value="F:single-stranded DNA binding"/>
    <property type="evidence" value="ECO:0007669"/>
    <property type="project" value="TreeGrafter"/>
</dbReference>
<dbReference type="SUPFAM" id="SSF52540">
    <property type="entry name" value="P-loop containing nucleoside triphosphate hydrolases"/>
    <property type="match status" value="1"/>
</dbReference>
<keyword evidence="7" id="KW-0067">ATP-binding</keyword>
<evidence type="ECO:0000256" key="8">
    <source>
        <dbReference type="ARBA" id="ARBA00023054"/>
    </source>
</evidence>
<dbReference type="AlphaFoldDB" id="A0A9J6BUU5"/>
<dbReference type="Gene3D" id="3.40.50.300">
    <property type="entry name" value="P-loop containing nucleotide triphosphate hydrolases"/>
    <property type="match status" value="2"/>
</dbReference>
<sequence>MGRKRVKEPASSKDESEEEISQEIPKKRVRKNTQSLQSSQNKSFVSQENHVQNHAENAMQTITSLQPRAVSRNLPSSVISEKLAANLRSGKIKKIILQNFMCHSNFEVNLNRCVNVIVGLNGSGKSAILTAISIGLGSRAVATARSTNLKDLVRRGEASATIEITLANDGIDAYDYETYGDQITIVRTISAATGASSYKLKSENGRTVSTSRQDLVKMCMCLNIQVENPVLILNQDAARSFLKECDPKKLYSLFMKATQIEIIIEKLNSCFKTAVEAKNQTEVLNKTIKLYEADIEVIKQKHSRLQSVQSLRKKIENTKNEIAWIQVIIVENELSLVRNDLEKKKEEVRRLNDFINNKEKYEKEQKEKIRECGTSFKQLEQSSKIDAEKCEQARKDYDTENNKLSEFENTLKSHIEKVSKKIVPNIAQLEQEISDHENNPTSIDNLRRMNEAKIEELMTKQVDLKHVIENCKRDYQNFMQSLEDKDTEVDEYKKSLHREQDKVVRMENQISQYKNATKDKLSVYGPSMSQFLKDIENLTRQKRFSAMPRGPIGRFIEVPQQKYRETVENILEGFLTSFVVNNDQDRILLMKLKKKYPNLRPIQFITTEFVDQVYDISNGSVQISEGEGELLIDIMRVSDPVVMNCLIDHKKIERIVIVEDQRMAVHLTQHKQNVPKNLLRVILTNPFSDYFPAPNYRSYSLRSKPVRFIQVNFKELINAIQRDKVRQEERCLQLQSKIREIEVEKVKFKKLINNKKDMMNELQVKQSNYTKEIAEIQAVEYPDNTDIEYLRKNLNEEKERKIQIEAKIEHLKEKHQTLKDIVKNRKEVLDRYFAESRKSRDEMRKMQLEIEAAQRKLDLMQNEINTKGRQITALKDEEHAFLQRVLDLEGKIANMKSKIKGNRISKITHTEDYLKQTIRSAEHRIATIESNNESIEEVELLMKNKMDQVADMKQIHQTFEAVMKRLSELRESRYIFVRKLRQHMTLRVKHKFHQLMSLRNYTADIDIDHKEQILKLSVIPRDSEIEGAVSSTKSLSGGERSYSTVAFLISLWNCVDHPFYFLDEYDVFSDEYNRHIMTQLLLNEADRRKDKQFGFLTPQEFSNIVASNTITIHKLRDPDRLDN</sequence>
<keyword evidence="8 12" id="KW-0175">Coiled coil</keyword>
<keyword evidence="5" id="KW-0547">Nucleotide-binding</keyword>
<evidence type="ECO:0000256" key="13">
    <source>
        <dbReference type="SAM" id="MobiDB-lite"/>
    </source>
</evidence>
<name>A0A9J6BUU5_POLVA</name>
<dbReference type="InterPro" id="IPR003395">
    <property type="entry name" value="RecF/RecN/SMC_N"/>
</dbReference>
<evidence type="ECO:0000256" key="11">
    <source>
        <dbReference type="ARBA" id="ARBA00023242"/>
    </source>
</evidence>
<comment type="similarity">
    <text evidence="3">Belongs to the SMC family. SMC6 subfamily.</text>
</comment>
<evidence type="ECO:0000256" key="12">
    <source>
        <dbReference type="SAM" id="Coils"/>
    </source>
</evidence>
<dbReference type="Proteomes" id="UP001107558">
    <property type="component" value="Chromosome 3"/>
</dbReference>
<evidence type="ECO:0008006" key="18">
    <source>
        <dbReference type="Google" id="ProtNLM"/>
    </source>
</evidence>
<keyword evidence="11" id="KW-0539">Nucleus</keyword>
<feature type="domain" description="RecF/RecN/SMC N-terminal" evidence="14">
    <location>
        <begin position="92"/>
        <end position="1093"/>
    </location>
</feature>
<protein>
    <recommendedName>
        <fullName evidence="18">Structural maintenance of chromosomes protein 6</fullName>
    </recommendedName>
</protein>
<dbReference type="PANTHER" id="PTHR19306">
    <property type="entry name" value="STRUCTURAL MAINTENANCE OF CHROMOSOMES 5,6 SMC5, SMC6"/>
    <property type="match status" value="1"/>
</dbReference>
<evidence type="ECO:0000256" key="5">
    <source>
        <dbReference type="ARBA" id="ARBA00022741"/>
    </source>
</evidence>
<comment type="subcellular location">
    <subcellularLocation>
        <location evidence="2">Chromosome</location>
    </subcellularLocation>
    <subcellularLocation>
        <location evidence="1">Nucleus</location>
    </subcellularLocation>
</comment>
<reference evidence="16" key="1">
    <citation type="submission" date="2021-03" db="EMBL/GenBank/DDBJ databases">
        <title>Chromosome level genome of the anhydrobiotic midge Polypedilum vanderplanki.</title>
        <authorList>
            <person name="Yoshida Y."/>
            <person name="Kikawada T."/>
            <person name="Gusev O."/>
        </authorList>
    </citation>
    <scope>NUCLEOTIDE SEQUENCE</scope>
    <source>
        <strain evidence="16">NIAS01</strain>
        <tissue evidence="16">Whole body or cell culture</tissue>
    </source>
</reference>
<dbReference type="OrthoDB" id="10072614at2759"/>
<feature type="coiled-coil region" evidence="12">
    <location>
        <begin position="482"/>
        <end position="516"/>
    </location>
</feature>
<evidence type="ECO:0000259" key="15">
    <source>
        <dbReference type="Pfam" id="PF06470"/>
    </source>
</evidence>
<evidence type="ECO:0000256" key="1">
    <source>
        <dbReference type="ARBA" id="ARBA00004123"/>
    </source>
</evidence>
<gene>
    <name evidence="16" type="ORF">PVAND_003137</name>
</gene>
<proteinExistence type="inferred from homology"/>
<dbReference type="GO" id="GO:0005634">
    <property type="term" value="C:nucleus"/>
    <property type="evidence" value="ECO:0007669"/>
    <property type="project" value="UniProtKB-SubCell"/>
</dbReference>
<dbReference type="GO" id="GO:0003684">
    <property type="term" value="F:damaged DNA binding"/>
    <property type="evidence" value="ECO:0007669"/>
    <property type="project" value="TreeGrafter"/>
</dbReference>
<dbReference type="Pfam" id="PF06470">
    <property type="entry name" value="SMC_hinge"/>
    <property type="match status" value="1"/>
</dbReference>
<feature type="coiled-coil region" evidence="12">
    <location>
        <begin position="327"/>
        <end position="417"/>
    </location>
</feature>
<keyword evidence="17" id="KW-1185">Reference proteome</keyword>
<evidence type="ECO:0000256" key="6">
    <source>
        <dbReference type="ARBA" id="ARBA00022763"/>
    </source>
</evidence>
<feature type="region of interest" description="Disordered" evidence="13">
    <location>
        <begin position="1"/>
        <end position="48"/>
    </location>
</feature>
<evidence type="ECO:0000256" key="2">
    <source>
        <dbReference type="ARBA" id="ARBA00004286"/>
    </source>
</evidence>
<dbReference type="InterPro" id="IPR010935">
    <property type="entry name" value="SMC_hinge"/>
</dbReference>
<keyword evidence="4" id="KW-0158">Chromosome</keyword>
<feature type="coiled-coil region" evidence="12">
    <location>
        <begin position="717"/>
        <end position="877"/>
    </location>
</feature>
<dbReference type="GO" id="GO:0051276">
    <property type="term" value="P:chromosome organization"/>
    <property type="evidence" value="ECO:0007669"/>
    <property type="project" value="InterPro"/>
</dbReference>
<keyword evidence="9" id="KW-0233">DNA recombination</keyword>
<dbReference type="GO" id="GO:0030915">
    <property type="term" value="C:Smc5-Smc6 complex"/>
    <property type="evidence" value="ECO:0007669"/>
    <property type="project" value="TreeGrafter"/>
</dbReference>
<dbReference type="InterPro" id="IPR027417">
    <property type="entry name" value="P-loop_NTPase"/>
</dbReference>
<evidence type="ECO:0000256" key="4">
    <source>
        <dbReference type="ARBA" id="ARBA00022454"/>
    </source>
</evidence>
<accession>A0A9J6BUU5</accession>
<keyword evidence="10" id="KW-0234">DNA repair</keyword>
<evidence type="ECO:0000256" key="3">
    <source>
        <dbReference type="ARBA" id="ARBA00006793"/>
    </source>
</evidence>
<keyword evidence="6" id="KW-0227">DNA damage</keyword>
<evidence type="ECO:0000256" key="10">
    <source>
        <dbReference type="ARBA" id="ARBA00023204"/>
    </source>
</evidence>